<feature type="region of interest" description="Disordered" evidence="1">
    <location>
        <begin position="191"/>
        <end position="227"/>
    </location>
</feature>
<feature type="region of interest" description="Disordered" evidence="1">
    <location>
        <begin position="118"/>
        <end position="145"/>
    </location>
</feature>
<dbReference type="AlphaFoldDB" id="A0A1Q3EJM3"/>
<reference evidence="2 3" key="2">
    <citation type="submission" date="2017-02" db="EMBL/GenBank/DDBJ databases">
        <title>A genome survey and senescence transcriptome analysis in Lentinula edodes.</title>
        <authorList>
            <person name="Sakamoto Y."/>
            <person name="Nakade K."/>
            <person name="Sato S."/>
            <person name="Yoshida Y."/>
            <person name="Miyazaki K."/>
            <person name="Natsume S."/>
            <person name="Konno N."/>
        </authorList>
    </citation>
    <scope>NUCLEOTIDE SEQUENCE [LARGE SCALE GENOMIC DNA]</scope>
    <source>
        <strain evidence="2 3">NBRC 111202</strain>
    </source>
</reference>
<evidence type="ECO:0000313" key="2">
    <source>
        <dbReference type="EMBL" id="GAW07391.1"/>
    </source>
</evidence>
<proteinExistence type="predicted"/>
<organism evidence="2 3">
    <name type="scientific">Lentinula edodes</name>
    <name type="common">Shiitake mushroom</name>
    <name type="synonym">Lentinus edodes</name>
    <dbReference type="NCBI Taxonomy" id="5353"/>
    <lineage>
        <taxon>Eukaryota</taxon>
        <taxon>Fungi</taxon>
        <taxon>Dikarya</taxon>
        <taxon>Basidiomycota</taxon>
        <taxon>Agaricomycotina</taxon>
        <taxon>Agaricomycetes</taxon>
        <taxon>Agaricomycetidae</taxon>
        <taxon>Agaricales</taxon>
        <taxon>Marasmiineae</taxon>
        <taxon>Omphalotaceae</taxon>
        <taxon>Lentinula</taxon>
    </lineage>
</organism>
<accession>A0A1Q3EJM3</accession>
<evidence type="ECO:0000313" key="3">
    <source>
        <dbReference type="Proteomes" id="UP000188533"/>
    </source>
</evidence>
<evidence type="ECO:0000256" key="1">
    <source>
        <dbReference type="SAM" id="MobiDB-lite"/>
    </source>
</evidence>
<sequence length="227" mass="24691">MEAAHFIHAELHLQSLSSIQWFFANAAEREEGIYRLVLAHSRFSDDAPFLNVAQHAGFIAPFNDSLEPPLHRCMFALETALPHHGAGNWEDPVPAVPSLDRLMQEWEAMMSSYIRFVTDTPLPQGDPQEEGSGHHKEVSALQEGEGAGTAAVPLFLPDSLSPTPVASAASPSPLPPRFGSIANLAIDMMADEDDEDIYESPGSIERCNRLEGNPDEDDPMGGGPMVH</sequence>
<comment type="caution">
    <text evidence="2">The sequence shown here is derived from an EMBL/GenBank/DDBJ whole genome shotgun (WGS) entry which is preliminary data.</text>
</comment>
<keyword evidence="3" id="KW-1185">Reference proteome</keyword>
<gene>
    <name evidence="2" type="ORF">LENED_009379</name>
</gene>
<dbReference type="EMBL" id="BDGU01000425">
    <property type="protein sequence ID" value="GAW07391.1"/>
    <property type="molecule type" value="Genomic_DNA"/>
</dbReference>
<dbReference type="Proteomes" id="UP000188533">
    <property type="component" value="Unassembled WGS sequence"/>
</dbReference>
<reference evidence="2 3" key="1">
    <citation type="submission" date="2016-08" db="EMBL/GenBank/DDBJ databases">
        <authorList>
            <consortium name="Lentinula edodes genome sequencing consortium"/>
            <person name="Sakamoto Y."/>
            <person name="Nakade K."/>
            <person name="Sato S."/>
            <person name="Yoshida Y."/>
            <person name="Miyazaki K."/>
            <person name="Natsume S."/>
            <person name="Konno N."/>
        </authorList>
    </citation>
    <scope>NUCLEOTIDE SEQUENCE [LARGE SCALE GENOMIC DNA]</scope>
    <source>
        <strain evidence="2 3">NBRC 111202</strain>
    </source>
</reference>
<protein>
    <submittedName>
        <fullName evidence="2">Uncharacterized protein</fullName>
    </submittedName>
</protein>
<name>A0A1Q3EJM3_LENED</name>